<feature type="transmembrane region" description="Helical" evidence="2">
    <location>
        <begin position="21"/>
        <end position="39"/>
    </location>
</feature>
<feature type="compositionally biased region" description="Basic and acidic residues" evidence="1">
    <location>
        <begin position="564"/>
        <end position="573"/>
    </location>
</feature>
<keyword evidence="2" id="KW-0812">Transmembrane</keyword>
<feature type="region of interest" description="Disordered" evidence="1">
    <location>
        <begin position="546"/>
        <end position="609"/>
    </location>
</feature>
<dbReference type="EMBL" id="JAACJJ010000043">
    <property type="protein sequence ID" value="KAF5315339.1"/>
    <property type="molecule type" value="Genomic_DNA"/>
</dbReference>
<proteinExistence type="predicted"/>
<gene>
    <name evidence="3" type="ORF">D9619_007482</name>
</gene>
<feature type="transmembrane region" description="Helical" evidence="2">
    <location>
        <begin position="45"/>
        <end position="61"/>
    </location>
</feature>
<keyword evidence="2" id="KW-0472">Membrane</keyword>
<feature type="transmembrane region" description="Helical" evidence="2">
    <location>
        <begin position="108"/>
        <end position="126"/>
    </location>
</feature>
<comment type="caution">
    <text evidence="3">The sequence shown here is derived from an EMBL/GenBank/DDBJ whole genome shotgun (WGS) entry which is preliminary data.</text>
</comment>
<sequence length="609" mass="67958">MPTSHEVLLFSLTPRLYFARTAIIASLWIITVSIPWLLFPVRRPVGMYITLFALITVHHTATLMSLKWFFGIVDIPLLVLEIIGVAFYGTELTLLPSWIPETLTFHAVLVWMAFGSLVGLFLLRIATIVRSKGRVLITPFDICADQPSPLKEKYSFINLLFGRSIWSVQFAGEQRQLRIFRGSLGLIFLCTLLFWILEKVIFQPMQETALGPIKEYRSLTPPLKFINSIENPVWNILFPVPLNDTDNPAISPEQFFQAVQVNAIWNEDFVNASNGTAPECTNASSIFRNDPDDGPDLYVYSFLCQNGTLFDTQGDQFAVLPDLLINISFAILKPDPPMINPTSFQQVSHIIIGLTNSTDSVKNIIHRTVPFAMTQGVNVAASIIPDVRQVYSRPALAAFGILQTTSQFWASRIIATYHDPFAGPFDPDVSTLRLFLQDNWSETRIIQDYRENSVIVGLANVGGLWTTFSGIFAIFFGASMLHILYGNKPLSVFGLAHTFNYQSMKEQILRQYPNILKEHQEGPHRGMLALLRDHLIDLSFIEKDHELGPSQGSNSAPANASDEEQQRVEEKISPIEGGAESVLASRPQLAARPSSVPSTSSAEIGKESA</sequence>
<reference evidence="3 4" key="1">
    <citation type="journal article" date="2020" name="ISME J.">
        <title>Uncovering the hidden diversity of litter-decomposition mechanisms in mushroom-forming fungi.</title>
        <authorList>
            <person name="Floudas D."/>
            <person name="Bentzer J."/>
            <person name="Ahren D."/>
            <person name="Johansson T."/>
            <person name="Persson P."/>
            <person name="Tunlid A."/>
        </authorList>
    </citation>
    <scope>NUCLEOTIDE SEQUENCE [LARGE SCALE GENOMIC DNA]</scope>
    <source>
        <strain evidence="3 4">CBS 101986</strain>
    </source>
</reference>
<evidence type="ECO:0000313" key="3">
    <source>
        <dbReference type="EMBL" id="KAF5315339.1"/>
    </source>
</evidence>
<protein>
    <recommendedName>
        <fullName evidence="5">Transmembrane protein</fullName>
    </recommendedName>
</protein>
<evidence type="ECO:0000256" key="1">
    <source>
        <dbReference type="SAM" id="MobiDB-lite"/>
    </source>
</evidence>
<keyword evidence="4" id="KW-1185">Reference proteome</keyword>
<evidence type="ECO:0008006" key="5">
    <source>
        <dbReference type="Google" id="ProtNLM"/>
    </source>
</evidence>
<evidence type="ECO:0000256" key="2">
    <source>
        <dbReference type="SAM" id="Phobius"/>
    </source>
</evidence>
<feature type="transmembrane region" description="Helical" evidence="2">
    <location>
        <begin position="179"/>
        <end position="197"/>
    </location>
</feature>
<name>A0A8H5B2G2_9AGAR</name>
<feature type="transmembrane region" description="Helical" evidence="2">
    <location>
        <begin position="68"/>
        <end position="88"/>
    </location>
</feature>
<dbReference type="Proteomes" id="UP000567179">
    <property type="component" value="Unassembled WGS sequence"/>
</dbReference>
<accession>A0A8H5B2G2</accession>
<dbReference type="OrthoDB" id="3227921at2759"/>
<keyword evidence="2" id="KW-1133">Transmembrane helix</keyword>
<organism evidence="3 4">
    <name type="scientific">Psilocybe cf. subviscida</name>
    <dbReference type="NCBI Taxonomy" id="2480587"/>
    <lineage>
        <taxon>Eukaryota</taxon>
        <taxon>Fungi</taxon>
        <taxon>Dikarya</taxon>
        <taxon>Basidiomycota</taxon>
        <taxon>Agaricomycotina</taxon>
        <taxon>Agaricomycetes</taxon>
        <taxon>Agaricomycetidae</taxon>
        <taxon>Agaricales</taxon>
        <taxon>Agaricineae</taxon>
        <taxon>Strophariaceae</taxon>
        <taxon>Psilocybe</taxon>
    </lineage>
</organism>
<dbReference type="AlphaFoldDB" id="A0A8H5B2G2"/>
<feature type="transmembrane region" description="Helical" evidence="2">
    <location>
        <begin position="462"/>
        <end position="485"/>
    </location>
</feature>
<evidence type="ECO:0000313" key="4">
    <source>
        <dbReference type="Proteomes" id="UP000567179"/>
    </source>
</evidence>